<evidence type="ECO:0008006" key="3">
    <source>
        <dbReference type="Google" id="ProtNLM"/>
    </source>
</evidence>
<gene>
    <name evidence="1" type="ORF">Goari_012566</name>
</gene>
<dbReference type="AlphaFoldDB" id="A0A7J8X0Y9"/>
<protein>
    <recommendedName>
        <fullName evidence="3">Reverse transcriptase zinc-binding domain-containing protein</fullName>
    </recommendedName>
</protein>
<dbReference type="Proteomes" id="UP000593577">
    <property type="component" value="Unassembled WGS sequence"/>
</dbReference>
<organism evidence="1 2">
    <name type="scientific">Gossypium aridum</name>
    <name type="common">American cotton</name>
    <name type="synonym">Erioxylum aridum</name>
    <dbReference type="NCBI Taxonomy" id="34290"/>
    <lineage>
        <taxon>Eukaryota</taxon>
        <taxon>Viridiplantae</taxon>
        <taxon>Streptophyta</taxon>
        <taxon>Embryophyta</taxon>
        <taxon>Tracheophyta</taxon>
        <taxon>Spermatophyta</taxon>
        <taxon>Magnoliopsida</taxon>
        <taxon>eudicotyledons</taxon>
        <taxon>Gunneridae</taxon>
        <taxon>Pentapetalae</taxon>
        <taxon>rosids</taxon>
        <taxon>malvids</taxon>
        <taxon>Malvales</taxon>
        <taxon>Malvaceae</taxon>
        <taxon>Malvoideae</taxon>
        <taxon>Gossypium</taxon>
    </lineage>
</organism>
<keyword evidence="2" id="KW-1185">Reference proteome</keyword>
<accession>A0A7J8X0Y9</accession>
<dbReference type="EMBL" id="JABFAA010000004">
    <property type="protein sequence ID" value="MBA0680892.1"/>
    <property type="molecule type" value="Genomic_DNA"/>
</dbReference>
<reference evidence="1 2" key="1">
    <citation type="journal article" date="2019" name="Genome Biol. Evol.">
        <title>Insights into the evolution of the New World diploid cottons (Gossypium, subgenus Houzingenia) based on genome sequencing.</title>
        <authorList>
            <person name="Grover C.E."/>
            <person name="Arick M.A. 2nd"/>
            <person name="Thrash A."/>
            <person name="Conover J.L."/>
            <person name="Sanders W.S."/>
            <person name="Peterson D.G."/>
            <person name="Frelichowski J.E."/>
            <person name="Scheffler J.A."/>
            <person name="Scheffler B.E."/>
            <person name="Wendel J.F."/>
        </authorList>
    </citation>
    <scope>NUCLEOTIDE SEQUENCE [LARGE SCALE GENOMIC DNA]</scope>
    <source>
        <strain evidence="1">185</strain>
        <tissue evidence="1">Leaf</tissue>
    </source>
</reference>
<name>A0A7J8X0Y9_GOSAI</name>
<proteinExistence type="predicted"/>
<comment type="caution">
    <text evidence="1">The sequence shown here is derived from an EMBL/GenBank/DDBJ whole genome shotgun (WGS) entry which is preliminary data.</text>
</comment>
<evidence type="ECO:0000313" key="2">
    <source>
        <dbReference type="Proteomes" id="UP000593577"/>
    </source>
</evidence>
<sequence>MGKESFRWLVGNGNTIMLWEDIWCGDRPLRVEFPRLELNMLNRLREVSSKVLVPEEEDRLIWIHDNNGVFLLKVPPRARSFIWMILIERLPTKEFLIRRGVGKSLWIISVTAAYWSVWLVRNELMFDRKWPTMNSFVFHSKIRALMWVKFWCPSRHGWVKFNVSGLANEDEVGCGGVLRDSDGVARALFSGPVTAKDSITAEVGVIIITLDVFLAMGWKGKRSLIIEI</sequence>
<evidence type="ECO:0000313" key="1">
    <source>
        <dbReference type="EMBL" id="MBA0680892.1"/>
    </source>
</evidence>